<dbReference type="RefSeq" id="XP_024578814.1">
    <property type="nucleotide sequence ID" value="XM_024728326.1"/>
</dbReference>
<dbReference type="AlphaFoldDB" id="A0A0P1AM76"/>
<keyword evidence="2" id="KW-1185">Reference proteome</keyword>
<evidence type="ECO:0000313" key="2">
    <source>
        <dbReference type="Proteomes" id="UP000054928"/>
    </source>
</evidence>
<reference evidence="2" key="1">
    <citation type="submission" date="2014-09" db="EMBL/GenBank/DDBJ databases">
        <authorList>
            <person name="Sharma Rahul"/>
            <person name="Thines Marco"/>
        </authorList>
    </citation>
    <scope>NUCLEOTIDE SEQUENCE [LARGE SCALE GENOMIC DNA]</scope>
</reference>
<dbReference type="GeneID" id="36407776"/>
<name>A0A0P1AM76_PLAHL</name>
<organism evidence="1 2">
    <name type="scientific">Plasmopara halstedii</name>
    <name type="common">Downy mildew of sunflower</name>
    <dbReference type="NCBI Taxonomy" id="4781"/>
    <lineage>
        <taxon>Eukaryota</taxon>
        <taxon>Sar</taxon>
        <taxon>Stramenopiles</taxon>
        <taxon>Oomycota</taxon>
        <taxon>Peronosporomycetes</taxon>
        <taxon>Peronosporales</taxon>
        <taxon>Peronosporaceae</taxon>
        <taxon>Plasmopara</taxon>
    </lineage>
</organism>
<protein>
    <submittedName>
        <fullName evidence="1">Uncharacterized protein</fullName>
    </submittedName>
</protein>
<accession>A0A0P1AM76</accession>
<dbReference type="Proteomes" id="UP000054928">
    <property type="component" value="Unassembled WGS sequence"/>
</dbReference>
<sequence length="116" mass="13143">MQVEVDYKFIELVAYANPQTGKVAKTLQINNVGEYTSCEMSSESVDVSTYFFTIFQVSMAERMRGMTKGFSLCMLEYAGLTEAFRVEAVTTTTLLRNICPCMTSRHIETGRARRHC</sequence>
<proteinExistence type="predicted"/>
<evidence type="ECO:0000313" key="1">
    <source>
        <dbReference type="EMBL" id="CEG42445.1"/>
    </source>
</evidence>
<dbReference type="EMBL" id="CCYD01000645">
    <property type="protein sequence ID" value="CEG42445.1"/>
    <property type="molecule type" value="Genomic_DNA"/>
</dbReference>